<sequence>MSLLTPIIWILLIFPLIVLGLITGNKVNFKFLVFFMLYFLADCYIQHFSAQYFSSDFIGLKFAWVGKILCLILSLSIIFLLNKKDREEIGFTTKINTGKQLKFGILFFLGFLLFDFAFKFILFPKGGTFDLETFVFQSTMPGLAEEITFRGIGLWLLDKAFEPKWNFKGVKLGWGFVIVTILFGVAHGAVLTQDHQFKFDIITILYLTLISSLSLGILRKFSGSLLYSVLGHNCINLMNAIIRIL</sequence>
<keyword evidence="1" id="KW-0472">Membrane</keyword>
<feature type="transmembrane region" description="Helical" evidence="1">
    <location>
        <begin position="31"/>
        <end position="50"/>
    </location>
</feature>
<dbReference type="Pfam" id="PF02517">
    <property type="entry name" value="Rce1-like"/>
    <property type="match status" value="1"/>
</dbReference>
<evidence type="ECO:0000259" key="2">
    <source>
        <dbReference type="Pfam" id="PF02517"/>
    </source>
</evidence>
<feature type="domain" description="CAAX prenyl protease 2/Lysostaphin resistance protein A-like" evidence="2">
    <location>
        <begin position="133"/>
        <end position="238"/>
    </location>
</feature>
<feature type="transmembrane region" description="Helical" evidence="1">
    <location>
        <begin position="6"/>
        <end position="24"/>
    </location>
</feature>
<keyword evidence="1" id="KW-1133">Transmembrane helix</keyword>
<dbReference type="GO" id="GO:0004175">
    <property type="term" value="F:endopeptidase activity"/>
    <property type="evidence" value="ECO:0007669"/>
    <property type="project" value="UniProtKB-ARBA"/>
</dbReference>
<dbReference type="GO" id="GO:0080120">
    <property type="term" value="P:CAAX-box protein maturation"/>
    <property type="evidence" value="ECO:0007669"/>
    <property type="project" value="UniProtKB-ARBA"/>
</dbReference>
<accession>A0A6J4GXD6</accession>
<dbReference type="RefSeq" id="WP_173973211.1">
    <property type="nucleotide sequence ID" value="NZ_CADCSU010000198.1"/>
</dbReference>
<feature type="transmembrane region" description="Helical" evidence="1">
    <location>
        <begin position="103"/>
        <end position="123"/>
    </location>
</feature>
<reference evidence="3 4" key="1">
    <citation type="submission" date="2020-02" db="EMBL/GenBank/DDBJ databases">
        <authorList>
            <person name="Criscuolo A."/>
        </authorList>
    </citation>
    <scope>NUCLEOTIDE SEQUENCE [LARGE SCALE GENOMIC DNA]</scope>
    <source>
        <strain evidence="3">CIP105534</strain>
    </source>
</reference>
<protein>
    <recommendedName>
        <fullName evidence="2">CAAX prenyl protease 2/Lysostaphin resistance protein A-like domain-containing protein</fullName>
    </recommendedName>
</protein>
<name>A0A6J4GXD6_9FLAO</name>
<organism evidence="3 4">
    <name type="scientific">Flavobacterium bizetiae</name>
    <dbReference type="NCBI Taxonomy" id="2704140"/>
    <lineage>
        <taxon>Bacteria</taxon>
        <taxon>Pseudomonadati</taxon>
        <taxon>Bacteroidota</taxon>
        <taxon>Flavobacteriia</taxon>
        <taxon>Flavobacteriales</taxon>
        <taxon>Flavobacteriaceae</taxon>
        <taxon>Flavobacterium</taxon>
    </lineage>
</organism>
<keyword evidence="1" id="KW-0812">Transmembrane</keyword>
<keyword evidence="4" id="KW-1185">Reference proteome</keyword>
<dbReference type="AlphaFoldDB" id="A0A6J4GXD6"/>
<feature type="transmembrane region" description="Helical" evidence="1">
    <location>
        <begin position="199"/>
        <end position="218"/>
    </location>
</feature>
<feature type="transmembrane region" description="Helical" evidence="1">
    <location>
        <begin position="172"/>
        <end position="192"/>
    </location>
</feature>
<gene>
    <name evidence="3" type="ORF">FLA105534_04752</name>
</gene>
<proteinExistence type="predicted"/>
<evidence type="ECO:0000313" key="3">
    <source>
        <dbReference type="EMBL" id="CAA9203572.1"/>
    </source>
</evidence>
<feature type="transmembrane region" description="Helical" evidence="1">
    <location>
        <begin position="62"/>
        <end position="82"/>
    </location>
</feature>
<dbReference type="Proteomes" id="UP000479938">
    <property type="component" value="Unassembled WGS sequence"/>
</dbReference>
<dbReference type="InterPro" id="IPR003675">
    <property type="entry name" value="Rce1/LyrA-like_dom"/>
</dbReference>
<evidence type="ECO:0000256" key="1">
    <source>
        <dbReference type="SAM" id="Phobius"/>
    </source>
</evidence>
<dbReference type="EMBL" id="CADCSU010000198">
    <property type="protein sequence ID" value="CAA9203572.1"/>
    <property type="molecule type" value="Genomic_DNA"/>
</dbReference>
<evidence type="ECO:0000313" key="4">
    <source>
        <dbReference type="Proteomes" id="UP000479938"/>
    </source>
</evidence>